<dbReference type="Pfam" id="PF10387">
    <property type="entry name" value="DUF2442"/>
    <property type="match status" value="1"/>
</dbReference>
<dbReference type="OrthoDB" id="9803723at2"/>
<sequence length="78" mass="8995">MNPRVKKVTPNLDFTITLTFENGEQKIFDVKPYLDKGIFQELKDPKKFNSVKPCLGSIQWQGGQDFCPDTLYVESVIR</sequence>
<dbReference type="AlphaFoldDB" id="S0G349"/>
<name>S0G349_9BACT</name>
<dbReference type="SUPFAM" id="SSF143880">
    <property type="entry name" value="NE0471 N-terminal domain-like"/>
    <property type="match status" value="1"/>
</dbReference>
<keyword evidence="2" id="KW-1185">Reference proteome</keyword>
<comment type="caution">
    <text evidence="1">The sequence shown here is derived from an EMBL/GenBank/DDBJ whole genome shotgun (WGS) entry which is preliminary data.</text>
</comment>
<gene>
    <name evidence="1" type="ORF">Dpo_3c00310</name>
</gene>
<accession>S0G349</accession>
<proteinExistence type="predicted"/>
<dbReference type="Proteomes" id="UP000014216">
    <property type="component" value="Unassembled WGS sequence"/>
</dbReference>
<dbReference type="Gene3D" id="3.30.2020.10">
    <property type="entry name" value="NE0471-like N-terminal domain"/>
    <property type="match status" value="1"/>
</dbReference>
<evidence type="ECO:0000313" key="1">
    <source>
        <dbReference type="EMBL" id="EMS79889.1"/>
    </source>
</evidence>
<dbReference type="InterPro" id="IPR036782">
    <property type="entry name" value="NE0471-like_N"/>
</dbReference>
<protein>
    <recommendedName>
        <fullName evidence="3">DUF2442 domain-containing protein</fullName>
    </recommendedName>
</protein>
<reference evidence="1 2" key="1">
    <citation type="journal article" date="2013" name="Genome Announc.">
        <title>Draft Genome Sequence of Desulfotignum phosphitoxidans DSM 13687 Strain FiPS-3.</title>
        <authorList>
            <person name="Poehlein A."/>
            <person name="Daniel R."/>
            <person name="Simeonova D.D."/>
        </authorList>
    </citation>
    <scope>NUCLEOTIDE SEQUENCE [LARGE SCALE GENOMIC DNA]</scope>
    <source>
        <strain evidence="1 2">DSM 13687</strain>
    </source>
</reference>
<dbReference type="EMBL" id="APJX01000003">
    <property type="protein sequence ID" value="EMS79889.1"/>
    <property type="molecule type" value="Genomic_DNA"/>
</dbReference>
<dbReference type="RefSeq" id="WP_006965212.1">
    <property type="nucleotide sequence ID" value="NZ_APJX01000003.1"/>
</dbReference>
<evidence type="ECO:0008006" key="3">
    <source>
        <dbReference type="Google" id="ProtNLM"/>
    </source>
</evidence>
<evidence type="ECO:0000313" key="2">
    <source>
        <dbReference type="Proteomes" id="UP000014216"/>
    </source>
</evidence>
<organism evidence="1 2">
    <name type="scientific">Desulfotignum phosphitoxidans DSM 13687</name>
    <dbReference type="NCBI Taxonomy" id="1286635"/>
    <lineage>
        <taxon>Bacteria</taxon>
        <taxon>Pseudomonadati</taxon>
        <taxon>Thermodesulfobacteriota</taxon>
        <taxon>Desulfobacteria</taxon>
        <taxon>Desulfobacterales</taxon>
        <taxon>Desulfobacteraceae</taxon>
        <taxon>Desulfotignum</taxon>
    </lineage>
</organism>
<dbReference type="InterPro" id="IPR018841">
    <property type="entry name" value="DUF2442"/>
</dbReference>